<evidence type="ECO:0000313" key="2">
    <source>
        <dbReference type="Proteomes" id="UP000281553"/>
    </source>
</evidence>
<keyword evidence="2" id="KW-1185">Reference proteome</keyword>
<accession>A0A3P7NX36</accession>
<name>A0A3P7NX36_DIBLA</name>
<dbReference type="EMBL" id="UYRU01048513">
    <property type="protein sequence ID" value="VDN10126.1"/>
    <property type="molecule type" value="Genomic_DNA"/>
</dbReference>
<protein>
    <submittedName>
        <fullName evidence="1">Uncharacterized protein</fullName>
    </submittedName>
</protein>
<sequence>MDSVSCTDSVVDVSPVCSALGWAIIARNRDFVSQLVTRLLWAGMPRLGSLVSFQLGWKRSRCIREVAAIVSCLFGGGCNQNWLVLSPEIAFLVRYAELQQLLADKQIQAAVNTVLDLLTADSMSDGSLHLLMLIKPHLTDVSSLRRDQIELLTVMVTDLRASIDLTLPDHSVDPNMTVLNDWFFGLHDLLSRARAAAILRGNASSNSELMPPFSDVRSECTVLAD</sequence>
<proteinExistence type="predicted"/>
<reference evidence="1 2" key="1">
    <citation type="submission" date="2018-11" db="EMBL/GenBank/DDBJ databases">
        <authorList>
            <consortium name="Pathogen Informatics"/>
        </authorList>
    </citation>
    <scope>NUCLEOTIDE SEQUENCE [LARGE SCALE GENOMIC DNA]</scope>
</reference>
<dbReference type="OrthoDB" id="17644at2759"/>
<dbReference type="Proteomes" id="UP000281553">
    <property type="component" value="Unassembled WGS sequence"/>
</dbReference>
<gene>
    <name evidence="1" type="ORF">DILT_LOCUS5957</name>
</gene>
<dbReference type="AlphaFoldDB" id="A0A3P7NX36"/>
<evidence type="ECO:0000313" key="1">
    <source>
        <dbReference type="EMBL" id="VDN10126.1"/>
    </source>
</evidence>
<organism evidence="1 2">
    <name type="scientific">Dibothriocephalus latus</name>
    <name type="common">Fish tapeworm</name>
    <name type="synonym">Diphyllobothrium latum</name>
    <dbReference type="NCBI Taxonomy" id="60516"/>
    <lineage>
        <taxon>Eukaryota</taxon>
        <taxon>Metazoa</taxon>
        <taxon>Spiralia</taxon>
        <taxon>Lophotrochozoa</taxon>
        <taxon>Platyhelminthes</taxon>
        <taxon>Cestoda</taxon>
        <taxon>Eucestoda</taxon>
        <taxon>Diphyllobothriidea</taxon>
        <taxon>Diphyllobothriidae</taxon>
        <taxon>Dibothriocephalus</taxon>
    </lineage>
</organism>